<dbReference type="Gene3D" id="1.20.1250.10">
    <property type="match status" value="1"/>
</dbReference>
<organism evidence="13 14">
    <name type="scientific">Erinaceus europaeus</name>
    <name type="common">Western European hedgehog</name>
    <dbReference type="NCBI Taxonomy" id="9365"/>
    <lineage>
        <taxon>Eukaryota</taxon>
        <taxon>Metazoa</taxon>
        <taxon>Chordata</taxon>
        <taxon>Craniata</taxon>
        <taxon>Vertebrata</taxon>
        <taxon>Euteleostomi</taxon>
        <taxon>Mammalia</taxon>
        <taxon>Eutheria</taxon>
        <taxon>Laurasiatheria</taxon>
        <taxon>Eulipotyphla</taxon>
        <taxon>Erinaceidae</taxon>
        <taxon>Erinaceinae</taxon>
        <taxon>Erinaceus</taxon>
    </lineage>
</organism>
<dbReference type="STRING" id="9365.ENSEEUP00000004974"/>
<dbReference type="GO" id="GO:0002250">
    <property type="term" value="P:adaptive immune response"/>
    <property type="evidence" value="ECO:0007669"/>
    <property type="project" value="TreeGrafter"/>
</dbReference>
<dbReference type="GO" id="GO:0006959">
    <property type="term" value="P:humoral immune response"/>
    <property type="evidence" value="ECO:0007669"/>
    <property type="project" value="TreeGrafter"/>
</dbReference>
<accession>A0A1S3A2V7</accession>
<evidence type="ECO:0000256" key="1">
    <source>
        <dbReference type="ARBA" id="ARBA00004613"/>
    </source>
</evidence>
<keyword evidence="5" id="KW-0964">Secreted</keyword>
<dbReference type="OrthoDB" id="9937106at2759"/>
<dbReference type="InterPro" id="IPR002069">
    <property type="entry name" value="Interferon_gamma"/>
</dbReference>
<dbReference type="eggNOG" id="ENOG502SBGW">
    <property type="taxonomic scope" value="Eukaryota"/>
</dbReference>
<proteinExistence type="inferred from homology"/>
<dbReference type="GO" id="GO:0045785">
    <property type="term" value="P:positive regulation of cell adhesion"/>
    <property type="evidence" value="ECO:0007669"/>
    <property type="project" value="UniProtKB-ARBA"/>
</dbReference>
<reference evidence="14" key="1">
    <citation type="submission" date="2025-08" db="UniProtKB">
        <authorList>
            <consortium name="RefSeq"/>
        </authorList>
    </citation>
    <scope>IDENTIFICATION</scope>
</reference>
<feature type="signal peptide" evidence="12">
    <location>
        <begin position="1"/>
        <end position="19"/>
    </location>
</feature>
<dbReference type="PANTHER" id="PTHR11419:SF0">
    <property type="entry name" value="INTERFERON GAMMA"/>
    <property type="match status" value="1"/>
</dbReference>
<dbReference type="FunFam" id="1.20.1250.10:FF:000007">
    <property type="entry name" value="Interferon gamma"/>
    <property type="match status" value="1"/>
</dbReference>
<keyword evidence="12" id="KW-0732">Signal</keyword>
<evidence type="ECO:0000256" key="12">
    <source>
        <dbReference type="SAM" id="SignalP"/>
    </source>
</evidence>
<dbReference type="PANTHER" id="PTHR11419">
    <property type="entry name" value="INTERFERON GAMMA"/>
    <property type="match status" value="1"/>
</dbReference>
<evidence type="ECO:0000256" key="11">
    <source>
        <dbReference type="SAM" id="MobiDB-lite"/>
    </source>
</evidence>
<dbReference type="AlphaFoldDB" id="A0A1S3A2V7"/>
<feature type="chain" id="PRO_5010373375" description="Interferon gamma" evidence="12">
    <location>
        <begin position="20"/>
        <end position="257"/>
    </location>
</feature>
<dbReference type="GO" id="GO:0005125">
    <property type="term" value="F:cytokine activity"/>
    <property type="evidence" value="ECO:0007669"/>
    <property type="project" value="UniProtKB-KW"/>
</dbReference>
<feature type="region of interest" description="Disordered" evidence="11">
    <location>
        <begin position="147"/>
        <end position="176"/>
    </location>
</feature>
<protein>
    <recommendedName>
        <fullName evidence="3">Interferon gamma</fullName>
    </recommendedName>
</protein>
<gene>
    <name evidence="14" type="primary">IFNG</name>
</gene>
<dbReference type="PROSITE" id="PS51257">
    <property type="entry name" value="PROKAR_LIPOPROTEIN"/>
    <property type="match status" value="1"/>
</dbReference>
<sequence length="257" mass="29088">MKYAGYILALQLCVMLSSSSSCMVGIIKEIDKLKEYFNATSSSVASGGTLFLDTMKKWKEESDKIIQSQVISFYFKLFESVQDNQIQSALNSVKEELVVKFFNGNLSKREDFEKLANISMNDGMVQRRAISELDNVIHSLLPCQRKRKRSQTQFRGRRNNEYSVSSGRSGGNQGEKSEGYVVSLKLAMITNLNKDIEYNEVPFLYILNNITQKQLSAFDFSLPTNGESNSEQAFEGLLLSSFCGLFFLLHSQQCTIF</sequence>
<evidence type="ECO:0000256" key="9">
    <source>
        <dbReference type="ARBA" id="ARBA00023283"/>
    </source>
</evidence>
<dbReference type="GO" id="GO:0051607">
    <property type="term" value="P:defense response to virus"/>
    <property type="evidence" value="ECO:0007669"/>
    <property type="project" value="UniProtKB-KW"/>
</dbReference>
<evidence type="ECO:0000256" key="6">
    <source>
        <dbReference type="ARBA" id="ARBA00022604"/>
    </source>
</evidence>
<dbReference type="GO" id="GO:0005615">
    <property type="term" value="C:extracellular space"/>
    <property type="evidence" value="ECO:0007669"/>
    <property type="project" value="UniProtKB-KW"/>
</dbReference>
<evidence type="ECO:0000256" key="7">
    <source>
        <dbReference type="ARBA" id="ARBA00023118"/>
    </source>
</evidence>
<evidence type="ECO:0000313" key="13">
    <source>
        <dbReference type="Proteomes" id="UP001652624"/>
    </source>
</evidence>
<evidence type="ECO:0000256" key="4">
    <source>
        <dbReference type="ARBA" id="ARBA00022514"/>
    </source>
</evidence>
<comment type="subunit">
    <text evidence="10">Homodimer. Interacts with IFNGR1 (via extracellular domain); this interaction promotes IFNGR1 dimerization.</text>
</comment>
<keyword evidence="13" id="KW-1185">Reference proteome</keyword>
<name>A0A1S3A2V7_ERIEU</name>
<evidence type="ECO:0000256" key="2">
    <source>
        <dbReference type="ARBA" id="ARBA00007566"/>
    </source>
</evidence>
<dbReference type="Pfam" id="PF00714">
    <property type="entry name" value="IFN-gamma"/>
    <property type="match status" value="1"/>
</dbReference>
<dbReference type="SUPFAM" id="SSF47266">
    <property type="entry name" value="4-helical cytokines"/>
    <property type="match status" value="1"/>
</dbReference>
<evidence type="ECO:0000256" key="10">
    <source>
        <dbReference type="ARBA" id="ARBA00024373"/>
    </source>
</evidence>
<comment type="similarity">
    <text evidence="2">Belongs to the type II (or gamma) interferon family.</text>
</comment>
<dbReference type="Proteomes" id="UP001652624">
    <property type="component" value="Chromosome 7"/>
</dbReference>
<keyword evidence="6" id="KW-0341">Growth regulation</keyword>
<dbReference type="InterPro" id="IPR009079">
    <property type="entry name" value="4_helix_cytokine-like_core"/>
</dbReference>
<dbReference type="GeneID" id="103118228"/>
<evidence type="ECO:0000313" key="14">
    <source>
        <dbReference type="RefSeq" id="XP_007528483.1"/>
    </source>
</evidence>
<dbReference type="GO" id="GO:0005133">
    <property type="term" value="F:type II interferon receptor binding"/>
    <property type="evidence" value="ECO:0007669"/>
    <property type="project" value="InterPro"/>
</dbReference>
<dbReference type="GO" id="GO:0060333">
    <property type="term" value="P:type II interferon-mediated signaling pathway"/>
    <property type="evidence" value="ECO:0007669"/>
    <property type="project" value="UniProtKB-ARBA"/>
</dbReference>
<evidence type="ECO:0000256" key="8">
    <source>
        <dbReference type="ARBA" id="ARBA00023180"/>
    </source>
</evidence>
<keyword evidence="8" id="KW-0325">Glycoprotein</keyword>
<keyword evidence="4" id="KW-0202">Cytokine</keyword>
<evidence type="ECO:0000256" key="3">
    <source>
        <dbReference type="ARBA" id="ARBA00016945"/>
    </source>
</evidence>
<comment type="subcellular location">
    <subcellularLocation>
        <location evidence="1">Secreted</location>
    </subcellularLocation>
</comment>
<evidence type="ECO:0000256" key="5">
    <source>
        <dbReference type="ARBA" id="ARBA00022525"/>
    </source>
</evidence>
<dbReference type="CTD" id="3458"/>
<keyword evidence="7" id="KW-0051">Antiviral defense</keyword>
<dbReference type="GO" id="GO:0001774">
    <property type="term" value="P:microglial cell activation"/>
    <property type="evidence" value="ECO:0007669"/>
    <property type="project" value="UniProtKB-ARBA"/>
</dbReference>
<keyword evidence="9" id="KW-0873">Pyrrolidone carboxylic acid</keyword>
<dbReference type="InParanoid" id="A0A1S3A2V7"/>
<dbReference type="RefSeq" id="XP_007528483.1">
    <property type="nucleotide sequence ID" value="XM_007528421.1"/>
</dbReference>
<dbReference type="FunCoup" id="A0A1S3A2V7">
    <property type="interactions" value="275"/>
</dbReference>